<organism evidence="8 9">
    <name type="scientific">Nepenthes gracilis</name>
    <name type="common">Slender pitcher plant</name>
    <dbReference type="NCBI Taxonomy" id="150966"/>
    <lineage>
        <taxon>Eukaryota</taxon>
        <taxon>Viridiplantae</taxon>
        <taxon>Streptophyta</taxon>
        <taxon>Embryophyta</taxon>
        <taxon>Tracheophyta</taxon>
        <taxon>Spermatophyta</taxon>
        <taxon>Magnoliopsida</taxon>
        <taxon>eudicotyledons</taxon>
        <taxon>Gunneridae</taxon>
        <taxon>Pentapetalae</taxon>
        <taxon>Caryophyllales</taxon>
        <taxon>Nepenthaceae</taxon>
        <taxon>Nepenthes</taxon>
    </lineage>
</organism>
<keyword evidence="9" id="KW-1185">Reference proteome</keyword>
<evidence type="ECO:0000256" key="6">
    <source>
        <dbReference type="SAM" id="Phobius"/>
    </source>
</evidence>
<feature type="transmembrane region" description="Helical" evidence="6">
    <location>
        <begin position="407"/>
        <end position="427"/>
    </location>
</feature>
<dbReference type="InterPro" id="IPR049453">
    <property type="entry name" value="Memb_transporter_dom"/>
</dbReference>
<feature type="transmembrane region" description="Helical" evidence="6">
    <location>
        <begin position="20"/>
        <end position="38"/>
    </location>
</feature>
<dbReference type="PANTHER" id="PTHR30509">
    <property type="entry name" value="P-HYDROXYBENZOIC ACID EFFLUX PUMP SUBUNIT-RELATED"/>
    <property type="match status" value="1"/>
</dbReference>
<evidence type="ECO:0000256" key="5">
    <source>
        <dbReference type="ARBA" id="ARBA00023136"/>
    </source>
</evidence>
<keyword evidence="3 6" id="KW-0812">Transmembrane</keyword>
<accession>A0AAD3SB18</accession>
<evidence type="ECO:0000256" key="1">
    <source>
        <dbReference type="ARBA" id="ARBA00004651"/>
    </source>
</evidence>
<keyword evidence="4 6" id="KW-1133">Transmembrane helix</keyword>
<dbReference type="Pfam" id="PF13515">
    <property type="entry name" value="FUSC_2"/>
    <property type="match status" value="1"/>
</dbReference>
<feature type="domain" description="Integral membrane bound transporter" evidence="7">
    <location>
        <begin position="420"/>
        <end position="547"/>
    </location>
</feature>
<comment type="caution">
    <text evidence="8">The sequence shown here is derived from an EMBL/GenBank/DDBJ whole genome shotgun (WGS) entry which is preliminary data.</text>
</comment>
<evidence type="ECO:0000313" key="9">
    <source>
        <dbReference type="Proteomes" id="UP001279734"/>
    </source>
</evidence>
<keyword evidence="5 6" id="KW-0472">Membrane</keyword>
<evidence type="ECO:0000256" key="4">
    <source>
        <dbReference type="ARBA" id="ARBA00022989"/>
    </source>
</evidence>
<name>A0AAD3SB18_NEPGR</name>
<proteinExistence type="predicted"/>
<dbReference type="EMBL" id="BSYO01000007">
    <property type="protein sequence ID" value="GMH07419.1"/>
    <property type="molecule type" value="Genomic_DNA"/>
</dbReference>
<feature type="transmembrane region" description="Helical" evidence="6">
    <location>
        <begin position="71"/>
        <end position="92"/>
    </location>
</feature>
<feature type="transmembrane region" description="Helical" evidence="6">
    <location>
        <begin position="98"/>
        <end position="115"/>
    </location>
</feature>
<feature type="transmembrane region" description="Helical" evidence="6">
    <location>
        <begin position="478"/>
        <end position="496"/>
    </location>
</feature>
<feature type="transmembrane region" description="Helical" evidence="6">
    <location>
        <begin position="530"/>
        <end position="551"/>
    </location>
</feature>
<dbReference type="Proteomes" id="UP001279734">
    <property type="component" value="Unassembled WGS sequence"/>
</dbReference>
<dbReference type="GO" id="GO:0005886">
    <property type="term" value="C:plasma membrane"/>
    <property type="evidence" value="ECO:0007669"/>
    <property type="project" value="UniProtKB-SubCell"/>
</dbReference>
<dbReference type="AlphaFoldDB" id="A0AAD3SB18"/>
<feature type="transmembrane region" description="Helical" evidence="6">
    <location>
        <begin position="501"/>
        <end position="518"/>
    </location>
</feature>
<evidence type="ECO:0000256" key="3">
    <source>
        <dbReference type="ARBA" id="ARBA00022692"/>
    </source>
</evidence>
<evidence type="ECO:0000313" key="8">
    <source>
        <dbReference type="EMBL" id="GMH07419.1"/>
    </source>
</evidence>
<comment type="subcellular location">
    <subcellularLocation>
        <location evidence="1">Cell membrane</location>
        <topology evidence="1">Multi-pass membrane protein</topology>
    </subcellularLocation>
</comment>
<gene>
    <name evidence="8" type="ORF">Nepgr_009259</name>
</gene>
<reference evidence="8" key="1">
    <citation type="submission" date="2023-05" db="EMBL/GenBank/DDBJ databases">
        <title>Nepenthes gracilis genome sequencing.</title>
        <authorList>
            <person name="Fukushima K."/>
        </authorList>
    </citation>
    <scope>NUCLEOTIDE SEQUENCE</scope>
    <source>
        <strain evidence="8">SING2019-196</strain>
    </source>
</reference>
<dbReference type="PANTHER" id="PTHR30509:SF9">
    <property type="entry name" value="MULTIDRUG RESISTANCE PROTEIN MDTO"/>
    <property type="match status" value="1"/>
</dbReference>
<feature type="transmembrane region" description="Helical" evidence="6">
    <location>
        <begin position="122"/>
        <end position="140"/>
    </location>
</feature>
<protein>
    <recommendedName>
        <fullName evidence="7">Integral membrane bound transporter domain-containing protein</fullName>
    </recommendedName>
</protein>
<sequence length="808" mass="89515">MADARSNRARAMWKSCLNSAFRTALACIIVGITTLHGPTVLRRLIIFPAFSYVNVILIITNATLGDAVRGCWHALCATVQSVCPAIFCLWMIGPNRLAASSTALLVAVCSFFVVLPEWSHLVAKRIALGQVVLVYVIGYINGGGTNAVMHPVHVAASTAAGALACVLALLLPYPRLACREVRQNSEKFAENASERLKLFVNAFCAESMTSSQALLLQAKSLSIEGAKLLQCIKSKQESTQWEKLPIKILKPPNCMEPGEKFQAVEILLRGLETALTSSSFPFGRMDEELKDRVNRLEEHVSLTLKQKGSCLPLDSSTVPESDSGGQVMDQFLQTLQTVPKSQEDLPSLFFLYCLMLRQNDSLAATCNSKHGNPIHGKDDPNDPHKQNGTFSKRVWSKLPVIFNRKRLMPALKCSLSLGFAVLFGLIYSKENGYWSALPVAISLASDREATFKVANVKAQGTVIGTVYGVLGCFLFERFVQVRFLALLPWFIFTSFLQQSRMYGQAGAISAVIGAVLILGRKNFGPPSNFAIARIIETFIGLSCSILVEMLLQPRRAACLAKTQLSKALEGLQNCLESIDLRKTTPNLLESQKWLRSEVTELGKFIGEADVEPNFWFLPFHGACYGKLLESLSKTADLLLFSAHAISFLQRKFPKSTDLKEELDKLNGDFELIKNTTKCSVKCLKEITLIKSLCVTEKLTEKNNISSDLELGKAAYDPFHLNEDEMGKIMSSYIKHIRGMAGRIFMTEEDELLEGRTILSLSALGFCMSGLVKEIKEIERGIKELVQWENPRGQINWNEISCKIHAQYE</sequence>
<feature type="transmembrane region" description="Helical" evidence="6">
    <location>
        <begin position="152"/>
        <end position="173"/>
    </location>
</feature>
<feature type="transmembrane region" description="Helical" evidence="6">
    <location>
        <begin position="44"/>
        <end position="64"/>
    </location>
</feature>
<keyword evidence="2" id="KW-1003">Cell membrane</keyword>
<evidence type="ECO:0000259" key="7">
    <source>
        <dbReference type="Pfam" id="PF13515"/>
    </source>
</evidence>
<evidence type="ECO:0000256" key="2">
    <source>
        <dbReference type="ARBA" id="ARBA00022475"/>
    </source>
</evidence>